<keyword evidence="1" id="KW-1133">Transmembrane helix</keyword>
<evidence type="ECO:0000313" key="3">
    <source>
        <dbReference type="Proteomes" id="UP000187464"/>
    </source>
</evidence>
<protein>
    <submittedName>
        <fullName evidence="2">Putative membrane protein</fullName>
    </submittedName>
</protein>
<feature type="transmembrane region" description="Helical" evidence="1">
    <location>
        <begin position="45"/>
        <end position="64"/>
    </location>
</feature>
<proteinExistence type="predicted"/>
<feature type="transmembrane region" description="Helical" evidence="1">
    <location>
        <begin position="20"/>
        <end position="39"/>
    </location>
</feature>
<keyword evidence="1" id="KW-0472">Membrane</keyword>
<name>A0A1R3T170_9BACT</name>
<sequence length="70" mass="8004">MQNRKQSGNFKRGFSLVRGIMMVIVYVSVAYLLVFTPLFRGSIPAGIRIAFGVIFTAYGILRGYRLWKEQ</sequence>
<gene>
    <name evidence="2" type="ORF">PSM36_0986</name>
</gene>
<evidence type="ECO:0000256" key="1">
    <source>
        <dbReference type="SAM" id="Phobius"/>
    </source>
</evidence>
<organism evidence="2 3">
    <name type="scientific">Proteiniphilum saccharofermentans</name>
    <dbReference type="NCBI Taxonomy" id="1642647"/>
    <lineage>
        <taxon>Bacteria</taxon>
        <taxon>Pseudomonadati</taxon>
        <taxon>Bacteroidota</taxon>
        <taxon>Bacteroidia</taxon>
        <taxon>Bacteroidales</taxon>
        <taxon>Dysgonomonadaceae</taxon>
        <taxon>Proteiniphilum</taxon>
    </lineage>
</organism>
<dbReference type="RefSeq" id="WP_019537771.1">
    <property type="nucleotide sequence ID" value="NZ_LT605205.1"/>
</dbReference>
<dbReference type="Proteomes" id="UP000187464">
    <property type="component" value="Chromosome I"/>
</dbReference>
<dbReference type="STRING" id="1642647.PSM36_0986"/>
<accession>A0A1R3T170</accession>
<evidence type="ECO:0000313" key="2">
    <source>
        <dbReference type="EMBL" id="SCD19812.1"/>
    </source>
</evidence>
<dbReference type="KEGG" id="psac:PSM36_0986"/>
<keyword evidence="1" id="KW-0812">Transmembrane</keyword>
<dbReference type="EMBL" id="LT605205">
    <property type="protein sequence ID" value="SCD19812.1"/>
    <property type="molecule type" value="Genomic_DNA"/>
</dbReference>
<keyword evidence="3" id="KW-1185">Reference proteome</keyword>
<dbReference type="AlphaFoldDB" id="A0A1R3T170"/>
<reference evidence="2 3" key="1">
    <citation type="submission" date="2016-08" db="EMBL/GenBank/DDBJ databases">
        <authorList>
            <person name="Seilhamer J.J."/>
        </authorList>
    </citation>
    <scope>NUCLEOTIDE SEQUENCE [LARGE SCALE GENOMIC DNA]</scope>
    <source>
        <strain evidence="2">M3/6</strain>
    </source>
</reference>